<dbReference type="EC" id="4.2.2.29" evidence="7"/>
<proteinExistence type="inferred from homology"/>
<dbReference type="RefSeq" id="WP_050658217.1">
    <property type="nucleotide sequence ID" value="NZ_LFWC01000003.1"/>
</dbReference>
<dbReference type="Proteomes" id="UP000268033">
    <property type="component" value="Unassembled WGS sequence"/>
</dbReference>
<organism evidence="8 9">
    <name type="scientific">Gallaecimonas pentaromativorans</name>
    <dbReference type="NCBI Taxonomy" id="584787"/>
    <lineage>
        <taxon>Bacteria</taxon>
        <taxon>Pseudomonadati</taxon>
        <taxon>Pseudomonadota</taxon>
        <taxon>Gammaproteobacteria</taxon>
        <taxon>Enterobacterales</taxon>
        <taxon>Gallaecimonadaceae</taxon>
        <taxon>Gallaecimonas</taxon>
    </lineage>
</organism>
<dbReference type="PANTHER" id="PTHR30518:SF2">
    <property type="entry name" value="ENDOLYTIC MUREIN TRANSGLYCOSYLASE"/>
    <property type="match status" value="1"/>
</dbReference>
<comment type="similarity">
    <text evidence="7">Belongs to the transglycosylase MltG family.</text>
</comment>
<evidence type="ECO:0000256" key="5">
    <source>
        <dbReference type="ARBA" id="ARBA00023239"/>
    </source>
</evidence>
<dbReference type="GO" id="GO:0009252">
    <property type="term" value="P:peptidoglycan biosynthetic process"/>
    <property type="evidence" value="ECO:0007669"/>
    <property type="project" value="UniProtKB-UniRule"/>
</dbReference>
<dbReference type="GO" id="GO:0008932">
    <property type="term" value="F:lytic endotransglycosylase activity"/>
    <property type="evidence" value="ECO:0007669"/>
    <property type="project" value="UniProtKB-UniRule"/>
</dbReference>
<dbReference type="AlphaFoldDB" id="A0A3N1PHL5"/>
<name>A0A3N1PHL5_9GAMM</name>
<dbReference type="STRING" id="584787.GCA_001247655_02654"/>
<keyword evidence="6 7" id="KW-0961">Cell wall biogenesis/degradation</keyword>
<comment type="catalytic activity">
    <reaction evidence="7">
        <text>a peptidoglycan chain = a peptidoglycan chain with N-acetyl-1,6-anhydromuramyl-[peptide] at the reducing end + a peptidoglycan chain with N-acetylglucosamine at the non-reducing end.</text>
        <dbReference type="EC" id="4.2.2.29"/>
    </reaction>
</comment>
<keyword evidence="7" id="KW-0997">Cell inner membrane</keyword>
<keyword evidence="9" id="KW-1185">Reference proteome</keyword>
<gene>
    <name evidence="7" type="primary">mltG</name>
    <name evidence="8" type="ORF">EDC28_104210</name>
</gene>
<keyword evidence="3 7" id="KW-1133">Transmembrane helix</keyword>
<evidence type="ECO:0000256" key="6">
    <source>
        <dbReference type="ARBA" id="ARBA00023316"/>
    </source>
</evidence>
<reference evidence="8 9" key="1">
    <citation type="submission" date="2018-11" db="EMBL/GenBank/DDBJ databases">
        <title>Genomic Encyclopedia of Type Strains, Phase IV (KMG-IV): sequencing the most valuable type-strain genomes for metagenomic binning, comparative biology and taxonomic classification.</title>
        <authorList>
            <person name="Goeker M."/>
        </authorList>
    </citation>
    <scope>NUCLEOTIDE SEQUENCE [LARGE SCALE GENOMIC DNA]</scope>
    <source>
        <strain evidence="8 9">DSM 21945</strain>
    </source>
</reference>
<accession>A0A3N1PHL5</accession>
<protein>
    <recommendedName>
        <fullName evidence="7">Endolytic murein transglycosylase</fullName>
        <ecNumber evidence="7">4.2.2.29</ecNumber>
    </recommendedName>
    <alternativeName>
        <fullName evidence="7">Peptidoglycan lytic transglycosylase</fullName>
    </alternativeName>
    <alternativeName>
        <fullName evidence="7">Peptidoglycan polymerization terminase</fullName>
    </alternativeName>
</protein>
<keyword evidence="1 7" id="KW-1003">Cell membrane</keyword>
<keyword evidence="5 7" id="KW-0456">Lyase</keyword>
<dbReference type="InterPro" id="IPR003770">
    <property type="entry name" value="MLTG-like"/>
</dbReference>
<dbReference type="Pfam" id="PF02618">
    <property type="entry name" value="YceG"/>
    <property type="match status" value="1"/>
</dbReference>
<feature type="site" description="Important for catalytic activity" evidence="7">
    <location>
        <position position="213"/>
    </location>
</feature>
<evidence type="ECO:0000256" key="3">
    <source>
        <dbReference type="ARBA" id="ARBA00022989"/>
    </source>
</evidence>
<evidence type="ECO:0000256" key="4">
    <source>
        <dbReference type="ARBA" id="ARBA00023136"/>
    </source>
</evidence>
<evidence type="ECO:0000256" key="7">
    <source>
        <dbReference type="HAMAP-Rule" id="MF_02065"/>
    </source>
</evidence>
<evidence type="ECO:0000256" key="1">
    <source>
        <dbReference type="ARBA" id="ARBA00022475"/>
    </source>
</evidence>
<comment type="caution">
    <text evidence="8">The sequence shown here is derived from an EMBL/GenBank/DDBJ whole genome shotgun (WGS) entry which is preliminary data.</text>
</comment>
<dbReference type="PANTHER" id="PTHR30518">
    <property type="entry name" value="ENDOLYTIC MUREIN TRANSGLYCOSYLASE"/>
    <property type="match status" value="1"/>
</dbReference>
<dbReference type="Gene3D" id="3.30.160.60">
    <property type="entry name" value="Classic Zinc Finger"/>
    <property type="match status" value="2"/>
</dbReference>
<keyword evidence="4 7" id="KW-0472">Membrane</keyword>
<dbReference type="GO" id="GO:0071555">
    <property type="term" value="P:cell wall organization"/>
    <property type="evidence" value="ECO:0007669"/>
    <property type="project" value="UniProtKB-KW"/>
</dbReference>
<evidence type="ECO:0000313" key="9">
    <source>
        <dbReference type="Proteomes" id="UP000268033"/>
    </source>
</evidence>
<dbReference type="EMBL" id="RJUL01000004">
    <property type="protein sequence ID" value="ROQ27559.1"/>
    <property type="molecule type" value="Genomic_DNA"/>
</dbReference>
<keyword evidence="2 7" id="KW-0812">Transmembrane</keyword>
<dbReference type="OrthoDB" id="9814591at2"/>
<evidence type="ECO:0000313" key="8">
    <source>
        <dbReference type="EMBL" id="ROQ27559.1"/>
    </source>
</evidence>
<comment type="function">
    <text evidence="7">Functions as a peptidoglycan terminase that cleaves nascent peptidoglycan strands endolytically to terminate their elongation.</text>
</comment>
<evidence type="ECO:0000256" key="2">
    <source>
        <dbReference type="ARBA" id="ARBA00022692"/>
    </source>
</evidence>
<dbReference type="NCBIfam" id="TIGR00247">
    <property type="entry name" value="endolytic transglycosylase MltG"/>
    <property type="match status" value="1"/>
</dbReference>
<dbReference type="GO" id="GO:0005886">
    <property type="term" value="C:plasma membrane"/>
    <property type="evidence" value="ECO:0007669"/>
    <property type="project" value="UniProtKB-UniRule"/>
</dbReference>
<sequence>MKKLFWILAVVMAASVAFIGVATWQYRQALERPLAVPVAQTYRIDSGVSAYQLIKAMQGAGWLQQRWPYKVLLKLQPKLSHIKAGCYALTPTTTAQQLLTDAAAGKEQAFLTTLVEGERFSQWRAHLANQPELKAGELDQAAVAKALGVDNVEGWLLPDSYQYRCGDTALSIFEHAHKAMLSYLDSAWQNRADGLPYSDPYQALIMASIVEKETAVPAERPLIASVFINRLRQGMRLQTDPTVIYGLGESFDGNITRADLKKPTPYNTYVIKGLPPTPIAMPSRAAIDAVLHPDQADYLYFVAKGDGSHVFSKTLRDHNNAVNRYQRGHK</sequence>
<dbReference type="CDD" id="cd08010">
    <property type="entry name" value="MltG_like"/>
    <property type="match status" value="1"/>
</dbReference>
<dbReference type="HAMAP" id="MF_02065">
    <property type="entry name" value="MltG"/>
    <property type="match status" value="1"/>
</dbReference>